<dbReference type="AlphaFoldDB" id="A0A0Q0ISS8"/>
<dbReference type="PATRIC" id="fig|264459.3.peg.2544"/>
<proteinExistence type="predicted"/>
<name>A0A0Q0ISS8_PSESX</name>
<accession>A0A0Q0ISS8</accession>
<organism evidence="1 2">
    <name type="scientific">Pseudomonas syringae pv. spinaceae</name>
    <dbReference type="NCBI Taxonomy" id="264459"/>
    <lineage>
        <taxon>Bacteria</taxon>
        <taxon>Pseudomonadati</taxon>
        <taxon>Pseudomonadota</taxon>
        <taxon>Gammaproteobacteria</taxon>
        <taxon>Pseudomonadales</taxon>
        <taxon>Pseudomonadaceae</taxon>
        <taxon>Pseudomonas</taxon>
        <taxon>Pseudomonas syringae</taxon>
    </lineage>
</organism>
<gene>
    <name evidence="1" type="ORF">ALO94_04987</name>
</gene>
<evidence type="ECO:0000313" key="1">
    <source>
        <dbReference type="EMBL" id="KPZ04551.1"/>
    </source>
</evidence>
<dbReference type="EMBL" id="LJRI01000374">
    <property type="protein sequence ID" value="KPZ04551.1"/>
    <property type="molecule type" value="Genomic_DNA"/>
</dbReference>
<sequence>MIYKAFSFPSAPEVGRIIDTSQSASTVNFKNLQSIS</sequence>
<protein>
    <submittedName>
        <fullName evidence="1">Uncharacterized protein</fullName>
    </submittedName>
</protein>
<dbReference type="Proteomes" id="UP000050384">
    <property type="component" value="Unassembled WGS sequence"/>
</dbReference>
<reference evidence="1 2" key="1">
    <citation type="submission" date="2015-09" db="EMBL/GenBank/DDBJ databases">
        <title>Genome announcement of multiple Pseudomonas syringae strains.</title>
        <authorList>
            <person name="Thakur S."/>
            <person name="Wang P.W."/>
            <person name="Gong Y."/>
            <person name="Weir B.S."/>
            <person name="Guttman D.S."/>
        </authorList>
    </citation>
    <scope>NUCLEOTIDE SEQUENCE [LARGE SCALE GENOMIC DNA]</scope>
    <source>
        <strain evidence="1 2">ICMP16929</strain>
    </source>
</reference>
<comment type="caution">
    <text evidence="1">The sequence shown here is derived from an EMBL/GenBank/DDBJ whole genome shotgun (WGS) entry which is preliminary data.</text>
</comment>
<evidence type="ECO:0000313" key="2">
    <source>
        <dbReference type="Proteomes" id="UP000050384"/>
    </source>
</evidence>